<organism evidence="1">
    <name type="scientific">marine metagenome</name>
    <dbReference type="NCBI Taxonomy" id="408172"/>
    <lineage>
        <taxon>unclassified sequences</taxon>
        <taxon>metagenomes</taxon>
        <taxon>ecological metagenomes</taxon>
    </lineage>
</organism>
<proteinExistence type="predicted"/>
<reference evidence="1" key="1">
    <citation type="submission" date="2018-05" db="EMBL/GenBank/DDBJ databases">
        <authorList>
            <person name="Lanie J.A."/>
            <person name="Ng W.-L."/>
            <person name="Kazmierczak K.M."/>
            <person name="Andrzejewski T.M."/>
            <person name="Davidsen T.M."/>
            <person name="Wayne K.J."/>
            <person name="Tettelin H."/>
            <person name="Glass J.I."/>
            <person name="Rusch D."/>
            <person name="Podicherti R."/>
            <person name="Tsui H.-C.T."/>
            <person name="Winkler M.E."/>
        </authorList>
    </citation>
    <scope>NUCLEOTIDE SEQUENCE</scope>
</reference>
<name>A0A383ER57_9ZZZZ</name>
<protein>
    <submittedName>
        <fullName evidence="1">Uncharacterized protein</fullName>
    </submittedName>
</protein>
<sequence>YFARYGNGKGIRVKREERRHIVAQHGKEVLVVEDDLHLDRGQFNKIAPLLEDYAGRPADMKKYEAVHLVDFGLHKDKVIEKIHFDIPMKKLSDLAHVKLTEIYPRKAAANLNSRGVTADKKKHQSVEFVYDYECEHGAWHNQRSAFFEAEAVNLDGVKDGIYIELDKFWVNFDKANTEAHPKSIGEFIDNLKKHFGIDRPKIYAFKAKSAHKVKDKKNWTSLAEWGYKQ</sequence>
<gene>
    <name evidence="1" type="ORF">METZ01_LOCUS512230</name>
</gene>
<dbReference type="AlphaFoldDB" id="A0A383ER57"/>
<evidence type="ECO:0000313" key="1">
    <source>
        <dbReference type="EMBL" id="SVE59376.1"/>
    </source>
</evidence>
<accession>A0A383ER57</accession>
<dbReference type="EMBL" id="UINC01228172">
    <property type="protein sequence ID" value="SVE59376.1"/>
    <property type="molecule type" value="Genomic_DNA"/>
</dbReference>
<feature type="non-terminal residue" evidence="1">
    <location>
        <position position="1"/>
    </location>
</feature>
<feature type="non-terminal residue" evidence="1">
    <location>
        <position position="229"/>
    </location>
</feature>